<keyword evidence="15" id="KW-1133">Transmembrane helix</keyword>
<dbReference type="GO" id="GO:0009002">
    <property type="term" value="F:serine-type D-Ala-D-Ala carboxypeptidase activity"/>
    <property type="evidence" value="ECO:0007669"/>
    <property type="project" value="UniProtKB-EC"/>
</dbReference>
<keyword evidence="10" id="KW-0511">Multifunctional enzyme</keyword>
<dbReference type="Gene3D" id="3.40.710.10">
    <property type="entry name" value="DD-peptidase/beta-lactamase superfamily"/>
    <property type="match status" value="2"/>
</dbReference>
<dbReference type="UniPathway" id="UPA00219"/>
<feature type="transmembrane region" description="Helical" evidence="15">
    <location>
        <begin position="20"/>
        <end position="43"/>
    </location>
</feature>
<feature type="domain" description="Penicillin-binding protein transpeptidase" evidence="16">
    <location>
        <begin position="519"/>
        <end position="810"/>
    </location>
</feature>
<dbReference type="NCBIfam" id="TIGR02074">
    <property type="entry name" value="PBP_1a_fam"/>
    <property type="match status" value="1"/>
</dbReference>
<name>A0A096BJX5_9FIRM</name>
<evidence type="ECO:0000313" key="19">
    <source>
        <dbReference type="Proteomes" id="UP000029622"/>
    </source>
</evidence>
<comment type="caution">
    <text evidence="18">The sequence shown here is derived from an EMBL/GenBank/DDBJ whole genome shotgun (WGS) entry which is preliminary data.</text>
</comment>
<dbReference type="STRING" id="1156417.Y919_01865"/>
<evidence type="ECO:0000256" key="7">
    <source>
        <dbReference type="ARBA" id="ARBA00022801"/>
    </source>
</evidence>
<evidence type="ECO:0000256" key="14">
    <source>
        <dbReference type="SAM" id="MobiDB-lite"/>
    </source>
</evidence>
<dbReference type="Pfam" id="PF00912">
    <property type="entry name" value="Transgly"/>
    <property type="match status" value="1"/>
</dbReference>
<dbReference type="GO" id="GO:0009252">
    <property type="term" value="P:peptidoglycan biosynthetic process"/>
    <property type="evidence" value="ECO:0007669"/>
    <property type="project" value="UniProtKB-UniPathway"/>
</dbReference>
<dbReference type="GO" id="GO:0008360">
    <property type="term" value="P:regulation of cell shape"/>
    <property type="evidence" value="ECO:0007669"/>
    <property type="project" value="UniProtKB-KW"/>
</dbReference>
<comment type="similarity">
    <text evidence="1">In the C-terminal section; belongs to the transpeptidase family.</text>
</comment>
<evidence type="ECO:0000256" key="15">
    <source>
        <dbReference type="SAM" id="Phobius"/>
    </source>
</evidence>
<evidence type="ECO:0000259" key="17">
    <source>
        <dbReference type="Pfam" id="PF00912"/>
    </source>
</evidence>
<gene>
    <name evidence="18" type="ORF">Y919_01865</name>
</gene>
<dbReference type="InterPro" id="IPR036950">
    <property type="entry name" value="PBP_transglycosylase"/>
</dbReference>
<feature type="compositionally biased region" description="Acidic residues" evidence="14">
    <location>
        <begin position="969"/>
        <end position="979"/>
    </location>
</feature>
<reference evidence="18 19" key="1">
    <citation type="submission" date="2013-12" db="EMBL/GenBank/DDBJ databases">
        <title>Draft genome sequence of Caloranaerobacter sp. H53214.</title>
        <authorList>
            <person name="Jiang L.J."/>
            <person name="Shao Z.Z."/>
            <person name="Long M.N."/>
        </authorList>
    </citation>
    <scope>NUCLEOTIDE SEQUENCE [LARGE SCALE GENOMIC DNA]</scope>
    <source>
        <strain evidence="18 19">H53214</strain>
    </source>
</reference>
<dbReference type="RefSeq" id="WP_035161859.1">
    <property type="nucleotide sequence ID" value="NZ_AZTB01000005.1"/>
</dbReference>
<protein>
    <submittedName>
        <fullName evidence="18">Transglycosylase</fullName>
    </submittedName>
</protein>
<keyword evidence="7" id="KW-0378">Hydrolase</keyword>
<evidence type="ECO:0000256" key="3">
    <source>
        <dbReference type="ARBA" id="ARBA00022645"/>
    </source>
</evidence>
<accession>A0A096BJX5</accession>
<dbReference type="GO" id="GO:0008955">
    <property type="term" value="F:peptidoglycan glycosyltransferase activity"/>
    <property type="evidence" value="ECO:0007669"/>
    <property type="project" value="UniProtKB-EC"/>
</dbReference>
<keyword evidence="11" id="KW-0961">Cell wall biogenesis/degradation</keyword>
<dbReference type="GO" id="GO:0006508">
    <property type="term" value="P:proteolysis"/>
    <property type="evidence" value="ECO:0007669"/>
    <property type="project" value="UniProtKB-KW"/>
</dbReference>
<evidence type="ECO:0000256" key="1">
    <source>
        <dbReference type="ARBA" id="ARBA00007090"/>
    </source>
</evidence>
<evidence type="ECO:0000256" key="5">
    <source>
        <dbReference type="ARBA" id="ARBA00022676"/>
    </source>
</evidence>
<evidence type="ECO:0000256" key="2">
    <source>
        <dbReference type="ARBA" id="ARBA00007739"/>
    </source>
</evidence>
<feature type="domain" description="Glycosyl transferase family 51" evidence="17">
    <location>
        <begin position="69"/>
        <end position="242"/>
    </location>
</feature>
<comment type="catalytic activity">
    <reaction evidence="12">
        <text>Preferential cleavage: (Ac)2-L-Lys-D-Ala-|-D-Ala. Also transpeptidation of peptidyl-alanyl moieties that are N-acyl substituents of D-alanine.</text>
        <dbReference type="EC" id="3.4.16.4"/>
    </reaction>
</comment>
<evidence type="ECO:0000259" key="16">
    <source>
        <dbReference type="Pfam" id="PF00905"/>
    </source>
</evidence>
<evidence type="ECO:0000256" key="11">
    <source>
        <dbReference type="ARBA" id="ARBA00023316"/>
    </source>
</evidence>
<organism evidence="18 19">
    <name type="scientific">Caloranaerobacter azorensis H53214</name>
    <dbReference type="NCBI Taxonomy" id="1156417"/>
    <lineage>
        <taxon>Bacteria</taxon>
        <taxon>Bacillati</taxon>
        <taxon>Bacillota</taxon>
        <taxon>Tissierellia</taxon>
        <taxon>Tissierellales</taxon>
        <taxon>Thermohalobacteraceae</taxon>
        <taxon>Caloranaerobacter</taxon>
    </lineage>
</organism>
<sequence>MTESKKKSKKKKKISILKFILIVLLMVTFIIVGSVGGLVFAVIKNTPKIDPTKIDSMLSENSVILDKNGNLIEKIETQEYRTIIEDLDEIPDYLENAFIAIEDTRFRKHIGIDFKRIIGALIEDIKARKFVQGGSTITQQLARNIYLNREKKITRKIKEAYIAIQIERHLTKDQILKLYLNTVDLGKGAFGIQEAAQTYFSKNVNELTLAESALLAGIPKSPTIYSPYILLKSENVDKDKYYVIGEYDIYGTKYTAVFNNKALERQRLVLKLMREQNFITEEEYQKALNEDIKKAIKPGQKKIKGISSYFTDYVKEQVLDTLVNKLGYTKEEAKRELYTGGLKIYSTMDINMQHKVEKIYDNFVNVILGNTSKTSGPVLISWSKDKYGNVLDSYKKIILYKKENLLDSNYNLIIENGTYNFSNGNLLIKNKKLNIYPKTIDITDYYTIDNNKNLVTHTVSSLNISKDNYYIDKSKRLVIKSNFLNKNKDFYKVDGNKNLLINPKYFYINKTGVVQPQSAVVIMDYRTGEIKALVGGRNVKGNKVLNRAVHSQRQPGSAIKPIAVYLPALDNGYTAATVIDDIPHYDSKGRLWPKNWNRKFLGLTTLREAVEQSMNVIAVKVLEDIGIDTSIEYLTRLGIINENDPSKDNFVSRSENRRVNDENLAALALGGLSKGFTPLDMTKAYAAIANQGIYIEPITFTKIVDRDGNVLYENKTLKNRVVTPQVAYLMTDILKGVVTRGTGWRAQLYQYNTTIPVAGKTGTTQNKADAWFIGYTPYYIGGVWIGNDNPGIKLSQGSKLASILWKNIMKEIHTGFKPKNFVKPQGLVVREICTESGKLATDLCKRDPRGSTVRSEIFIKGTEPTEFCDVHVEALIDTSTNKLANKFCPPELVEKRVFIKRKTPYIPEENNGYIPADYQYTLPTEVCDVHSQKNNFNDWLNEWFFNNTEQKDKNKHEDNQENIQPQENNIEDDDDNDNE</sequence>
<keyword evidence="8" id="KW-0133">Cell shape</keyword>
<evidence type="ECO:0000256" key="9">
    <source>
        <dbReference type="ARBA" id="ARBA00022984"/>
    </source>
</evidence>
<keyword evidence="6" id="KW-0808">Transferase</keyword>
<evidence type="ECO:0000256" key="10">
    <source>
        <dbReference type="ARBA" id="ARBA00023268"/>
    </source>
</evidence>
<keyword evidence="9" id="KW-0573">Peptidoglycan synthesis</keyword>
<feature type="region of interest" description="Disordered" evidence="14">
    <location>
        <begin position="951"/>
        <end position="979"/>
    </location>
</feature>
<evidence type="ECO:0000256" key="6">
    <source>
        <dbReference type="ARBA" id="ARBA00022679"/>
    </source>
</evidence>
<dbReference type="InterPro" id="IPR023346">
    <property type="entry name" value="Lysozyme-like_dom_sf"/>
</dbReference>
<dbReference type="SUPFAM" id="SSF53955">
    <property type="entry name" value="Lysozyme-like"/>
    <property type="match status" value="1"/>
</dbReference>
<dbReference type="AlphaFoldDB" id="A0A096BJX5"/>
<dbReference type="GO" id="GO:0071555">
    <property type="term" value="P:cell wall organization"/>
    <property type="evidence" value="ECO:0007669"/>
    <property type="project" value="UniProtKB-KW"/>
</dbReference>
<dbReference type="GO" id="GO:0008658">
    <property type="term" value="F:penicillin binding"/>
    <property type="evidence" value="ECO:0007669"/>
    <property type="project" value="InterPro"/>
</dbReference>
<evidence type="ECO:0000256" key="8">
    <source>
        <dbReference type="ARBA" id="ARBA00022960"/>
    </source>
</evidence>
<evidence type="ECO:0000256" key="12">
    <source>
        <dbReference type="ARBA" id="ARBA00034000"/>
    </source>
</evidence>
<dbReference type="Proteomes" id="UP000029622">
    <property type="component" value="Unassembled WGS sequence"/>
</dbReference>
<evidence type="ECO:0000256" key="4">
    <source>
        <dbReference type="ARBA" id="ARBA00022670"/>
    </source>
</evidence>
<dbReference type="PANTHER" id="PTHR32282">
    <property type="entry name" value="BINDING PROTEIN TRANSPEPTIDASE, PUTATIVE-RELATED"/>
    <property type="match status" value="1"/>
</dbReference>
<dbReference type="InterPro" id="IPR001264">
    <property type="entry name" value="Glyco_trans_51"/>
</dbReference>
<dbReference type="Pfam" id="PF00905">
    <property type="entry name" value="Transpeptidase"/>
    <property type="match status" value="1"/>
</dbReference>
<dbReference type="Gene3D" id="1.10.3810.10">
    <property type="entry name" value="Biosynthetic peptidoglycan transglycosylase-like"/>
    <property type="match status" value="1"/>
</dbReference>
<dbReference type="SUPFAM" id="SSF56601">
    <property type="entry name" value="beta-lactamase/transpeptidase-like"/>
    <property type="match status" value="1"/>
</dbReference>
<keyword evidence="3" id="KW-0121">Carboxypeptidase</keyword>
<keyword evidence="15" id="KW-0472">Membrane</keyword>
<keyword evidence="15" id="KW-0812">Transmembrane</keyword>
<evidence type="ECO:0000256" key="13">
    <source>
        <dbReference type="ARBA" id="ARBA00049902"/>
    </source>
</evidence>
<dbReference type="InterPro" id="IPR001460">
    <property type="entry name" value="PCN-bd_Tpept"/>
</dbReference>
<comment type="similarity">
    <text evidence="2">In the N-terminal section; belongs to the glycosyltransferase 51 family.</text>
</comment>
<dbReference type="EMBL" id="AZTB01000005">
    <property type="protein sequence ID" value="KGG81157.1"/>
    <property type="molecule type" value="Genomic_DNA"/>
</dbReference>
<keyword evidence="4" id="KW-0645">Protease</keyword>
<dbReference type="PANTHER" id="PTHR32282:SF33">
    <property type="entry name" value="PEPTIDOGLYCAN GLYCOSYLTRANSFERASE"/>
    <property type="match status" value="1"/>
</dbReference>
<dbReference type="InterPro" id="IPR050396">
    <property type="entry name" value="Glycosyltr_51/Transpeptidase"/>
</dbReference>
<comment type="catalytic activity">
    <reaction evidence="13">
        <text>[GlcNAc-(1-&gt;4)-Mur2Ac(oyl-L-Ala-gamma-D-Glu-L-Lys-D-Ala-D-Ala)](n)-di-trans,octa-cis-undecaprenyl diphosphate + beta-D-GlcNAc-(1-&gt;4)-Mur2Ac(oyl-L-Ala-gamma-D-Glu-L-Lys-D-Ala-D-Ala)-di-trans,octa-cis-undecaprenyl diphosphate = [GlcNAc-(1-&gt;4)-Mur2Ac(oyl-L-Ala-gamma-D-Glu-L-Lys-D-Ala-D-Ala)](n+1)-di-trans,octa-cis-undecaprenyl diphosphate + di-trans,octa-cis-undecaprenyl diphosphate + H(+)</text>
        <dbReference type="Rhea" id="RHEA:23708"/>
        <dbReference type="Rhea" id="RHEA-COMP:9602"/>
        <dbReference type="Rhea" id="RHEA-COMP:9603"/>
        <dbReference type="ChEBI" id="CHEBI:15378"/>
        <dbReference type="ChEBI" id="CHEBI:58405"/>
        <dbReference type="ChEBI" id="CHEBI:60033"/>
        <dbReference type="ChEBI" id="CHEBI:78435"/>
        <dbReference type="EC" id="2.4.99.28"/>
    </reaction>
</comment>
<proteinExistence type="inferred from homology"/>
<keyword evidence="5" id="KW-0328">Glycosyltransferase</keyword>
<evidence type="ECO:0000313" key="18">
    <source>
        <dbReference type="EMBL" id="KGG81157.1"/>
    </source>
</evidence>
<dbReference type="FunFam" id="1.10.3810.10:FF:000001">
    <property type="entry name" value="Penicillin-binding protein 1A"/>
    <property type="match status" value="1"/>
</dbReference>
<dbReference type="InterPro" id="IPR012338">
    <property type="entry name" value="Beta-lactam/transpept-like"/>
</dbReference>